<dbReference type="InterPro" id="IPR003615">
    <property type="entry name" value="HNH_nuc"/>
</dbReference>
<evidence type="ECO:0000259" key="1">
    <source>
        <dbReference type="Pfam" id="PF13391"/>
    </source>
</evidence>
<proteinExistence type="predicted"/>
<accession>A0A3M4KZH3</accession>
<dbReference type="AlphaFoldDB" id="A0A3M4KZH3"/>
<evidence type="ECO:0000313" key="3">
    <source>
        <dbReference type="Proteomes" id="UP000273140"/>
    </source>
</evidence>
<feature type="domain" description="HNH nuclease" evidence="1">
    <location>
        <begin position="239"/>
        <end position="290"/>
    </location>
</feature>
<dbReference type="EMBL" id="RBRB01000140">
    <property type="protein sequence ID" value="RMQ34618.1"/>
    <property type="molecule type" value="Genomic_DNA"/>
</dbReference>
<evidence type="ECO:0000313" key="2">
    <source>
        <dbReference type="EMBL" id="RMQ34618.1"/>
    </source>
</evidence>
<gene>
    <name evidence="2" type="ORF">ALQ07_04175</name>
</gene>
<reference evidence="2 3" key="1">
    <citation type="submission" date="2018-08" db="EMBL/GenBank/DDBJ databases">
        <title>Recombination of ecologically and evolutionarily significant loci maintains genetic cohesion in the Pseudomonas syringae species complex.</title>
        <authorList>
            <person name="Dillon M."/>
            <person name="Thakur S."/>
            <person name="Almeida R.N.D."/>
            <person name="Weir B.S."/>
            <person name="Guttman D.S."/>
        </authorList>
    </citation>
    <scope>NUCLEOTIDE SEQUENCE [LARGE SCALE GENOMIC DNA]</scope>
    <source>
        <strain evidence="2 3">ICMP 19074</strain>
    </source>
</reference>
<dbReference type="Pfam" id="PF13391">
    <property type="entry name" value="HNH_2"/>
    <property type="match status" value="1"/>
</dbReference>
<organism evidence="2 3">
    <name type="scientific">Pseudomonas syringae pv. actinidiae</name>
    <dbReference type="NCBI Taxonomy" id="103796"/>
    <lineage>
        <taxon>Bacteria</taxon>
        <taxon>Pseudomonadati</taxon>
        <taxon>Pseudomonadota</taxon>
        <taxon>Gammaproteobacteria</taxon>
        <taxon>Pseudomonadales</taxon>
        <taxon>Pseudomonadaceae</taxon>
        <taxon>Pseudomonas</taxon>
        <taxon>Pseudomonas syringae</taxon>
    </lineage>
</organism>
<protein>
    <recommendedName>
        <fullName evidence="1">HNH nuclease domain-containing protein</fullName>
    </recommendedName>
</protein>
<name>A0A3M4KZH3_PSESF</name>
<dbReference type="Proteomes" id="UP000273140">
    <property type="component" value="Unassembled WGS sequence"/>
</dbReference>
<sequence length="336" mass="37489">MTGCASKSARLQSWSLKPDGSEWSRNRRYRLYNFVFEILNYHCTGTKRDCALPMNTAKQEAGLGVGVWEWRADEPKVYHAGDTTVFVPVGRYSTFPGWCFLPWKGFAGAYKWGYKARSEISDYFSALIGIQEATLANEREIFIVGKVGAEEPEAQARARWRDGGSRPNQLMAVRGWLEVSVEELEGLGQAHAKGEVLNLRATGLAGFGAGNNFTERSTRARNFQASFSLAAYALWGRRCAISGSTLALEAAHLKPVSDCEDDDPALTDPYNSILLTASLHRLMDAGIFGFSPSGKVVVDSELSIEEREIHQLDVERSVNFHTEAKKYAKYRLKRVR</sequence>
<comment type="caution">
    <text evidence="2">The sequence shown here is derived from an EMBL/GenBank/DDBJ whole genome shotgun (WGS) entry which is preliminary data.</text>
</comment>